<name>A0A0K9EUF0_9ACTO</name>
<evidence type="ECO:0000259" key="5">
    <source>
        <dbReference type="PROSITE" id="PS51078"/>
    </source>
</evidence>
<dbReference type="InterPro" id="IPR014757">
    <property type="entry name" value="Tscrpt_reg_IclR_C"/>
</dbReference>
<reference evidence="7" key="2">
    <citation type="submission" date="2016-10" db="EMBL/GenBank/DDBJ databases">
        <authorList>
            <person name="Varghese N."/>
            <person name="Submissions S."/>
        </authorList>
    </citation>
    <scope>NUCLEOTIDE SEQUENCE</scope>
    <source>
        <strain evidence="7">DSM 20639</strain>
    </source>
</reference>
<dbReference type="SMART" id="SM00346">
    <property type="entry name" value="HTH_ICLR"/>
    <property type="match status" value="1"/>
</dbReference>
<dbReference type="SUPFAM" id="SSF46785">
    <property type="entry name" value="Winged helix' DNA-binding domain"/>
    <property type="match status" value="1"/>
</dbReference>
<dbReference type="Proteomes" id="UP000182744">
    <property type="component" value="Unassembled WGS sequence"/>
</dbReference>
<protein>
    <submittedName>
        <fullName evidence="7">DNA-binding transcriptional regulator, IclR family</fullName>
    </submittedName>
    <submittedName>
        <fullName evidence="8">IclR family transcriptional regulator</fullName>
    </submittedName>
</protein>
<reference evidence="8 10" key="3">
    <citation type="submission" date="2018-11" db="EMBL/GenBank/DDBJ databases">
        <authorList>
            <consortium name="Pathogen Informatics"/>
        </authorList>
    </citation>
    <scope>NUCLEOTIDE SEQUENCE [LARGE SCALE GENOMIC DNA]</scope>
    <source>
        <strain evidence="8 10">NCTC10327</strain>
    </source>
</reference>
<proteinExistence type="predicted"/>
<sequence>MVSEDIPGTQTLRHGLQVLRSVADGNQNLAEVVKDTGLSRSKVHRILQALRNEGFLRTEGRGEYRLGPALISLGYQARNEVSLIKVAYPILEELSRVTLDTVHLGMEQDSKAFYLLKFDGERGIQIRSEVGTFRSITRTGLGRALIVDQPSQWAQLYNQEAAEMQLDTKPEAVAEFIGKMAGFAAQGWTTDIEENEPGIRCVAAPVRDSSGEVIGAISISSAAMYMGEERRLKLAEKVKEAALNISQQLGYHPAD</sequence>
<keyword evidence="1" id="KW-0805">Transcription regulation</keyword>
<gene>
    <name evidence="8" type="primary">kdgR_4</name>
    <name evidence="8" type="ORF">NCTC10327_01322</name>
    <name evidence="6" type="ORF">R6G71_07200</name>
    <name evidence="7" type="ORF">SAMN05421878_105115</name>
</gene>
<reference evidence="9" key="1">
    <citation type="submission" date="2016-10" db="EMBL/GenBank/DDBJ databases">
        <authorList>
            <person name="Varghese N."/>
        </authorList>
    </citation>
    <scope>NUCLEOTIDE SEQUENCE [LARGE SCALE GENOMIC DNA]</scope>
    <source>
        <strain evidence="9">DSM 20639</strain>
    </source>
</reference>
<keyword evidence="3" id="KW-0804">Transcription</keyword>
<dbReference type="EMBL" id="FNAU01000005">
    <property type="protein sequence ID" value="SDE29705.1"/>
    <property type="molecule type" value="Genomic_DNA"/>
</dbReference>
<dbReference type="GO" id="GO:0003677">
    <property type="term" value="F:DNA binding"/>
    <property type="evidence" value="ECO:0007669"/>
    <property type="project" value="UniProtKB-KW"/>
</dbReference>
<evidence type="ECO:0000313" key="6">
    <source>
        <dbReference type="EMBL" id="MDY5153824.1"/>
    </source>
</evidence>
<reference evidence="6" key="4">
    <citation type="submission" date="2023-10" db="EMBL/GenBank/DDBJ databases">
        <title>Whole Genome based description of the genera Actinobaculum and Actinotignum reveals a complex phylogenetic relationship within the species included in the genus Actinotignum.</title>
        <authorList>
            <person name="Jensen C.S."/>
            <person name="Dargis R."/>
            <person name="Kemp M."/>
            <person name="Christensen J.J."/>
        </authorList>
    </citation>
    <scope>NUCLEOTIDE SEQUENCE</scope>
    <source>
        <strain evidence="6">Actinobaculum_suis_CCUG19206T</strain>
    </source>
</reference>
<evidence type="ECO:0000256" key="1">
    <source>
        <dbReference type="ARBA" id="ARBA00023015"/>
    </source>
</evidence>
<dbReference type="InterPro" id="IPR005471">
    <property type="entry name" value="Tscrpt_reg_IclR_N"/>
</dbReference>
<keyword evidence="2 7" id="KW-0238">DNA-binding</keyword>
<evidence type="ECO:0000256" key="3">
    <source>
        <dbReference type="ARBA" id="ARBA00023163"/>
    </source>
</evidence>
<dbReference type="Proteomes" id="UP000269974">
    <property type="component" value="Unassembled WGS sequence"/>
</dbReference>
<organism evidence="8 10">
    <name type="scientific">Actinobaculum suis</name>
    <dbReference type="NCBI Taxonomy" id="1657"/>
    <lineage>
        <taxon>Bacteria</taxon>
        <taxon>Bacillati</taxon>
        <taxon>Actinomycetota</taxon>
        <taxon>Actinomycetes</taxon>
        <taxon>Actinomycetales</taxon>
        <taxon>Actinomycetaceae</taxon>
        <taxon>Actinobaculum</taxon>
    </lineage>
</organism>
<dbReference type="OrthoDB" id="8479143at2"/>
<dbReference type="InterPro" id="IPR050707">
    <property type="entry name" value="HTH_MetabolicPath_Reg"/>
</dbReference>
<dbReference type="Gene3D" id="1.10.10.10">
    <property type="entry name" value="Winged helix-like DNA-binding domain superfamily/Winged helix DNA-binding domain"/>
    <property type="match status" value="1"/>
</dbReference>
<evidence type="ECO:0000313" key="10">
    <source>
        <dbReference type="Proteomes" id="UP000269974"/>
    </source>
</evidence>
<evidence type="ECO:0000256" key="2">
    <source>
        <dbReference type="ARBA" id="ARBA00023125"/>
    </source>
</evidence>
<dbReference type="Proteomes" id="UP001273799">
    <property type="component" value="Unassembled WGS sequence"/>
</dbReference>
<feature type="domain" description="HTH iclR-type" evidence="4">
    <location>
        <begin position="9"/>
        <end position="68"/>
    </location>
</feature>
<dbReference type="EMBL" id="JAWNFU010000004">
    <property type="protein sequence ID" value="MDY5153824.1"/>
    <property type="molecule type" value="Genomic_DNA"/>
</dbReference>
<dbReference type="Pfam" id="PF01614">
    <property type="entry name" value="IclR_C"/>
    <property type="match status" value="1"/>
</dbReference>
<evidence type="ECO:0000259" key="4">
    <source>
        <dbReference type="PROSITE" id="PS51077"/>
    </source>
</evidence>
<dbReference type="EMBL" id="UYIO01000001">
    <property type="protein sequence ID" value="VDG76683.1"/>
    <property type="molecule type" value="Genomic_DNA"/>
</dbReference>
<dbReference type="Gene3D" id="3.30.450.40">
    <property type="match status" value="1"/>
</dbReference>
<dbReference type="InterPro" id="IPR029016">
    <property type="entry name" value="GAF-like_dom_sf"/>
</dbReference>
<dbReference type="AlphaFoldDB" id="A0A0K9EUF0"/>
<dbReference type="PROSITE" id="PS51078">
    <property type="entry name" value="ICLR_ED"/>
    <property type="match status" value="1"/>
</dbReference>
<feature type="domain" description="IclR-ED" evidence="5">
    <location>
        <begin position="69"/>
        <end position="251"/>
    </location>
</feature>
<dbReference type="RefSeq" id="WP_049619015.1">
    <property type="nucleotide sequence ID" value="NZ_FNAU01000005.1"/>
</dbReference>
<dbReference type="PANTHER" id="PTHR30136">
    <property type="entry name" value="HELIX-TURN-HELIX TRANSCRIPTIONAL REGULATOR, ICLR FAMILY"/>
    <property type="match status" value="1"/>
</dbReference>
<dbReference type="PROSITE" id="PS51077">
    <property type="entry name" value="HTH_ICLR"/>
    <property type="match status" value="1"/>
</dbReference>
<dbReference type="PANTHER" id="PTHR30136:SF35">
    <property type="entry name" value="HTH-TYPE TRANSCRIPTIONAL REGULATOR RV1719"/>
    <property type="match status" value="1"/>
</dbReference>
<accession>A0A0K9EUF0</accession>
<dbReference type="SUPFAM" id="SSF55781">
    <property type="entry name" value="GAF domain-like"/>
    <property type="match status" value="1"/>
</dbReference>
<evidence type="ECO:0000313" key="8">
    <source>
        <dbReference type="EMBL" id="VDG76683.1"/>
    </source>
</evidence>
<dbReference type="InterPro" id="IPR036390">
    <property type="entry name" value="WH_DNA-bd_sf"/>
</dbReference>
<dbReference type="PATRIC" id="fig|1657.3.peg.170"/>
<dbReference type="Pfam" id="PF09339">
    <property type="entry name" value="HTH_IclR"/>
    <property type="match status" value="1"/>
</dbReference>
<dbReference type="GO" id="GO:0045892">
    <property type="term" value="P:negative regulation of DNA-templated transcription"/>
    <property type="evidence" value="ECO:0007669"/>
    <property type="project" value="TreeGrafter"/>
</dbReference>
<dbReference type="STRING" id="1657.ACU20_01740"/>
<dbReference type="GO" id="GO:0003700">
    <property type="term" value="F:DNA-binding transcription factor activity"/>
    <property type="evidence" value="ECO:0007669"/>
    <property type="project" value="TreeGrafter"/>
</dbReference>
<evidence type="ECO:0000313" key="9">
    <source>
        <dbReference type="Proteomes" id="UP000182744"/>
    </source>
</evidence>
<evidence type="ECO:0000313" key="7">
    <source>
        <dbReference type="EMBL" id="SDE29705.1"/>
    </source>
</evidence>
<keyword evidence="9" id="KW-1185">Reference proteome</keyword>
<dbReference type="InterPro" id="IPR036388">
    <property type="entry name" value="WH-like_DNA-bd_sf"/>
</dbReference>